<dbReference type="OrthoDB" id="2342176at2759"/>
<keyword evidence="2" id="KW-0560">Oxidoreductase</keyword>
<evidence type="ECO:0000313" key="3">
    <source>
        <dbReference type="Proteomes" id="UP000250140"/>
    </source>
</evidence>
<reference evidence="2 3" key="1">
    <citation type="journal article" date="2016" name="Nat. Commun.">
        <title>Ectomycorrhizal ecology is imprinted in the genome of the dominant symbiotic fungus Cenococcum geophilum.</title>
        <authorList>
            <consortium name="DOE Joint Genome Institute"/>
            <person name="Peter M."/>
            <person name="Kohler A."/>
            <person name="Ohm R.A."/>
            <person name="Kuo A."/>
            <person name="Krutzmann J."/>
            <person name="Morin E."/>
            <person name="Arend M."/>
            <person name="Barry K.W."/>
            <person name="Binder M."/>
            <person name="Choi C."/>
            <person name="Clum A."/>
            <person name="Copeland A."/>
            <person name="Grisel N."/>
            <person name="Haridas S."/>
            <person name="Kipfer T."/>
            <person name="LaButti K."/>
            <person name="Lindquist E."/>
            <person name="Lipzen A."/>
            <person name="Maire R."/>
            <person name="Meier B."/>
            <person name="Mihaltcheva S."/>
            <person name="Molinier V."/>
            <person name="Murat C."/>
            <person name="Poggeler S."/>
            <person name="Quandt C.A."/>
            <person name="Sperisen C."/>
            <person name="Tritt A."/>
            <person name="Tisserant E."/>
            <person name="Crous P.W."/>
            <person name="Henrissat B."/>
            <person name="Nehls U."/>
            <person name="Egli S."/>
            <person name="Spatafora J.W."/>
            <person name="Grigoriev I.V."/>
            <person name="Martin F.M."/>
        </authorList>
    </citation>
    <scope>NUCLEOTIDE SEQUENCE [LARGE SCALE GENOMIC DNA]</scope>
    <source>
        <strain evidence="2 3">CBS 207.34</strain>
    </source>
</reference>
<proteinExistence type="predicted"/>
<keyword evidence="2" id="KW-0503">Monooxygenase</keyword>
<dbReference type="EMBL" id="KV748920">
    <property type="protein sequence ID" value="OCL12125.1"/>
    <property type="molecule type" value="Genomic_DNA"/>
</dbReference>
<sequence length="219" mass="23692">MSLKRLCTICTVLLYLPGALCHMQMNNPFPLRSPLDPQTPENLKDYNMVAPLNPSGSDFTCKGYQYNTPLRPTATYEAGETYNMSVVGGATHGGGSCQLSLSYNNGSTFKVIKSMIGGCPLTLSYDFTIPDNAPSGQALFAWTWFNHEGNREMYMNCAVVNIVGSTSNPSKRQSTDALSYLPDLWVANLADVNSCKTVEGIDPVFPDPGTDVVYGGGMS</sequence>
<feature type="chain" id="PRO_5034846542" evidence="1">
    <location>
        <begin position="22"/>
        <end position="219"/>
    </location>
</feature>
<evidence type="ECO:0000256" key="1">
    <source>
        <dbReference type="SAM" id="SignalP"/>
    </source>
</evidence>
<feature type="non-terminal residue" evidence="2">
    <location>
        <position position="219"/>
    </location>
</feature>
<keyword evidence="3" id="KW-1185">Reference proteome</keyword>
<dbReference type="PANTHER" id="PTHR36182:SF1">
    <property type="entry name" value="PROTEIN, PUTATIVE (AFU_ORTHOLOGUE AFUA_6G10930)-RELATED"/>
    <property type="match status" value="1"/>
</dbReference>
<evidence type="ECO:0000313" key="2">
    <source>
        <dbReference type="EMBL" id="OCL12125.1"/>
    </source>
</evidence>
<feature type="signal peptide" evidence="1">
    <location>
        <begin position="1"/>
        <end position="21"/>
    </location>
</feature>
<dbReference type="Gene3D" id="2.70.50.70">
    <property type="match status" value="1"/>
</dbReference>
<name>A0A8E2JWD7_9PEZI</name>
<protein>
    <submittedName>
        <fullName evidence="2">Lytic polysaccharide monooxygenase</fullName>
    </submittedName>
</protein>
<organism evidence="2 3">
    <name type="scientific">Glonium stellatum</name>
    <dbReference type="NCBI Taxonomy" id="574774"/>
    <lineage>
        <taxon>Eukaryota</taxon>
        <taxon>Fungi</taxon>
        <taxon>Dikarya</taxon>
        <taxon>Ascomycota</taxon>
        <taxon>Pezizomycotina</taxon>
        <taxon>Dothideomycetes</taxon>
        <taxon>Pleosporomycetidae</taxon>
        <taxon>Gloniales</taxon>
        <taxon>Gloniaceae</taxon>
        <taxon>Glonium</taxon>
    </lineage>
</organism>
<gene>
    <name evidence="2" type="ORF">AOQ84DRAFT_285828</name>
</gene>
<dbReference type="PANTHER" id="PTHR36182">
    <property type="entry name" value="PROTEIN, PUTATIVE (AFU_ORTHOLOGUE AFUA_6G10930)-RELATED"/>
    <property type="match status" value="1"/>
</dbReference>
<dbReference type="AlphaFoldDB" id="A0A8E2JWD7"/>
<dbReference type="GO" id="GO:0004497">
    <property type="term" value="F:monooxygenase activity"/>
    <property type="evidence" value="ECO:0007669"/>
    <property type="project" value="UniProtKB-KW"/>
</dbReference>
<dbReference type="Proteomes" id="UP000250140">
    <property type="component" value="Unassembled WGS sequence"/>
</dbReference>
<keyword evidence="1" id="KW-0732">Signal</keyword>
<accession>A0A8E2JWD7</accession>